<protein>
    <submittedName>
        <fullName evidence="5">Acyl-CoA dehydrogenase</fullName>
    </submittedName>
</protein>
<dbReference type="GO" id="GO:0005737">
    <property type="term" value="C:cytoplasm"/>
    <property type="evidence" value="ECO:0007669"/>
    <property type="project" value="TreeGrafter"/>
</dbReference>
<evidence type="ECO:0000259" key="4">
    <source>
        <dbReference type="Pfam" id="PF02770"/>
    </source>
</evidence>
<dbReference type="AlphaFoldDB" id="A0A9Q2XMF7"/>
<gene>
    <name evidence="5" type="ORF">KUO17_17525</name>
</gene>
<evidence type="ECO:0000256" key="1">
    <source>
        <dbReference type="ARBA" id="ARBA00022630"/>
    </source>
</evidence>
<dbReference type="InterPro" id="IPR009075">
    <property type="entry name" value="AcylCo_DH/oxidase_C"/>
</dbReference>
<accession>A0A9Q2XMF7</accession>
<name>A0A9Q2XMF7_9PSED</name>
<dbReference type="GO" id="GO:0033539">
    <property type="term" value="P:fatty acid beta-oxidation using acyl-CoA dehydrogenase"/>
    <property type="evidence" value="ECO:0007669"/>
    <property type="project" value="TreeGrafter"/>
</dbReference>
<evidence type="ECO:0000256" key="2">
    <source>
        <dbReference type="ARBA" id="ARBA00023002"/>
    </source>
</evidence>
<dbReference type="InterPro" id="IPR050741">
    <property type="entry name" value="Acyl-CoA_dehydrogenase"/>
</dbReference>
<dbReference type="EMBL" id="JAHTBI010000059">
    <property type="protein sequence ID" value="MBV6288806.1"/>
    <property type="molecule type" value="Genomic_DNA"/>
</dbReference>
<dbReference type="Pfam" id="PF02770">
    <property type="entry name" value="Acyl-CoA_dh_M"/>
    <property type="match status" value="1"/>
</dbReference>
<dbReference type="InterPro" id="IPR006091">
    <property type="entry name" value="Acyl-CoA_Oxase/DH_mid-dom"/>
</dbReference>
<keyword evidence="6" id="KW-1185">Reference proteome</keyword>
<keyword evidence="1" id="KW-0285">Flavoprotein</keyword>
<evidence type="ECO:0000313" key="6">
    <source>
        <dbReference type="Proteomes" id="UP001106592"/>
    </source>
</evidence>
<reference evidence="5" key="2">
    <citation type="journal article" date="2023" name="Plant Pathol.">
        <title>Dismantling and reorganizing Pseudomonas marginalis sensu#lato.</title>
        <authorList>
            <person name="Sawada H."/>
            <person name="Fujikawa T."/>
            <person name="Satou M."/>
        </authorList>
    </citation>
    <scope>NUCLEOTIDE SEQUENCE</scope>
    <source>
        <strain evidence="5">MAFF 301350</strain>
    </source>
</reference>
<feature type="domain" description="Acyl-CoA dehydrogenase/oxidase C-terminal" evidence="3">
    <location>
        <begin position="225"/>
        <end position="373"/>
    </location>
</feature>
<organism evidence="5 6">
    <name type="scientific">Pseudomonas aegrilactucae</name>
    <dbReference type="NCBI Taxonomy" id="2854028"/>
    <lineage>
        <taxon>Bacteria</taxon>
        <taxon>Pseudomonadati</taxon>
        <taxon>Pseudomonadota</taxon>
        <taxon>Gammaproteobacteria</taxon>
        <taxon>Pseudomonadales</taxon>
        <taxon>Pseudomonadaceae</taxon>
        <taxon>Pseudomonas</taxon>
    </lineage>
</organism>
<evidence type="ECO:0000313" key="5">
    <source>
        <dbReference type="EMBL" id="MBV6288806.1"/>
    </source>
</evidence>
<dbReference type="GO" id="GO:0003995">
    <property type="term" value="F:acyl-CoA dehydrogenase activity"/>
    <property type="evidence" value="ECO:0007669"/>
    <property type="project" value="TreeGrafter"/>
</dbReference>
<keyword evidence="2" id="KW-0560">Oxidoreductase</keyword>
<dbReference type="Pfam" id="PF00441">
    <property type="entry name" value="Acyl-CoA_dh_1"/>
    <property type="match status" value="1"/>
</dbReference>
<proteinExistence type="predicted"/>
<dbReference type="CDD" id="cd00567">
    <property type="entry name" value="ACAD"/>
    <property type="match status" value="1"/>
</dbReference>
<dbReference type="Proteomes" id="UP001106592">
    <property type="component" value="Unassembled WGS sequence"/>
</dbReference>
<reference evidence="5" key="1">
    <citation type="journal article" date="2022" name="Int. J. Syst. Evol. Microbiol.">
        <title>Pseudomonas aegrilactucae sp. nov. and Pseudomonas morbosilactucae sp. nov., pathogens causing bacterial rot of lettuce in Japan.</title>
        <authorList>
            <person name="Sawada H."/>
            <person name="Fujikawa T."/>
            <person name="Satou M."/>
        </authorList>
    </citation>
    <scope>NUCLEOTIDE SEQUENCE</scope>
    <source>
        <strain evidence="5">MAFF 301350</strain>
    </source>
</reference>
<feature type="domain" description="Acyl-CoA oxidase/dehydrogenase middle" evidence="4">
    <location>
        <begin position="119"/>
        <end position="201"/>
    </location>
</feature>
<dbReference type="PANTHER" id="PTHR48083:SF13">
    <property type="entry name" value="ACYL-COA DEHYDROGENASE FAMILY MEMBER 11"/>
    <property type="match status" value="1"/>
</dbReference>
<dbReference type="RefSeq" id="WP_217976795.1">
    <property type="nucleotide sequence ID" value="NZ_JAHTBI010000059.1"/>
</dbReference>
<sequence length="409" mass="44043">MHDHDQLQRRVIQVRRFMDERLIPQERRLEAGEAQAQACLVQLQQAARDAGLWGVANGMKPGLLLDYLPLAEQEGRSEHGPAVFGAEAALDGYMLRHCNDALRPEVLAPVLAGEVVASYGMSEPNSIGSIPATLTTRAQWCGDHWRLDGEKWFICRAEQAAFITVVARTGDGPVEQALTLFVVPAGTPGLEVAGRMNVLGRYQGQSGVRLCAVRADSQQVLGEVGQGFALIQERLGLGRLLRSAHWLGMAQRCFDLMGARIVSPRGTLARLADKQLVRSRMVEAYQAIHAARSLLRDAATRFDQGQPHDVEANLAKLAASRALSLNADSAIQVYGAEGLGDATPLSGIYRHARASHFMDGTDDALVSAVGRQMIGAYQAGGGLNFAAPSSLPLDWVTVTGDDKEGPHAS</sequence>
<evidence type="ECO:0000259" key="3">
    <source>
        <dbReference type="Pfam" id="PF00441"/>
    </source>
</evidence>
<dbReference type="PANTHER" id="PTHR48083">
    <property type="entry name" value="MEDIUM-CHAIN SPECIFIC ACYL-COA DEHYDROGENASE, MITOCHONDRIAL-RELATED"/>
    <property type="match status" value="1"/>
</dbReference>
<comment type="caution">
    <text evidence="5">The sequence shown here is derived from an EMBL/GenBank/DDBJ whole genome shotgun (WGS) entry which is preliminary data.</text>
</comment>